<keyword evidence="6" id="KW-0539">Nucleus</keyword>
<dbReference type="OrthoDB" id="6270329at2759"/>
<protein>
    <recommendedName>
        <fullName evidence="7">RWP-RK domain-containing protein</fullName>
    </recommendedName>
</protein>
<evidence type="ECO:0000256" key="5">
    <source>
        <dbReference type="ARBA" id="ARBA00023163"/>
    </source>
</evidence>
<dbReference type="GO" id="GO:0003700">
    <property type="term" value="F:DNA-binding transcription factor activity"/>
    <property type="evidence" value="ECO:0007669"/>
    <property type="project" value="InterPro"/>
</dbReference>
<dbReference type="GO" id="GO:0003677">
    <property type="term" value="F:DNA binding"/>
    <property type="evidence" value="ECO:0007669"/>
    <property type="project" value="UniProtKB-KW"/>
</dbReference>
<comment type="function">
    <text evidence="1">Putative transcription factor.</text>
</comment>
<feature type="domain" description="RWP-RK" evidence="7">
    <location>
        <begin position="1"/>
        <end position="86"/>
    </location>
</feature>
<evidence type="ECO:0000259" key="7">
    <source>
        <dbReference type="PROSITE" id="PS51519"/>
    </source>
</evidence>
<proteinExistence type="predicted"/>
<organism evidence="8 9">
    <name type="scientific">Chloropicon primus</name>
    <dbReference type="NCBI Taxonomy" id="1764295"/>
    <lineage>
        <taxon>Eukaryota</taxon>
        <taxon>Viridiplantae</taxon>
        <taxon>Chlorophyta</taxon>
        <taxon>Chloropicophyceae</taxon>
        <taxon>Chloropicales</taxon>
        <taxon>Chloropicaceae</taxon>
        <taxon>Chloropicon</taxon>
    </lineage>
</organism>
<evidence type="ECO:0000256" key="2">
    <source>
        <dbReference type="ARBA" id="ARBA00023015"/>
    </source>
</evidence>
<evidence type="ECO:0000313" key="8">
    <source>
        <dbReference type="EMBL" id="QDZ17976.1"/>
    </source>
</evidence>
<gene>
    <name evidence="8" type="ORF">A3770_01p04940</name>
</gene>
<keyword evidence="9" id="KW-1185">Reference proteome</keyword>
<name>A0A5B8MC08_9CHLO</name>
<accession>A0A5B8MC08</accession>
<dbReference type="Proteomes" id="UP000316726">
    <property type="component" value="Chromosome 1"/>
</dbReference>
<keyword evidence="3" id="KW-0175">Coiled coil</keyword>
<dbReference type="AlphaFoldDB" id="A0A5B8MC08"/>
<dbReference type="Pfam" id="PF02042">
    <property type="entry name" value="RWP-RK"/>
    <property type="match status" value="1"/>
</dbReference>
<keyword evidence="2" id="KW-0805">Transcription regulation</keyword>
<dbReference type="InterPro" id="IPR003035">
    <property type="entry name" value="RWP-RK_dom"/>
</dbReference>
<evidence type="ECO:0000256" key="4">
    <source>
        <dbReference type="ARBA" id="ARBA00023125"/>
    </source>
</evidence>
<keyword evidence="5" id="KW-0804">Transcription</keyword>
<evidence type="ECO:0000256" key="1">
    <source>
        <dbReference type="ARBA" id="ARBA00004049"/>
    </source>
</evidence>
<evidence type="ECO:0000256" key="3">
    <source>
        <dbReference type="ARBA" id="ARBA00023054"/>
    </source>
</evidence>
<dbReference type="PROSITE" id="PS51519">
    <property type="entry name" value="RWP_RK"/>
    <property type="match status" value="1"/>
</dbReference>
<dbReference type="PANTHER" id="PTHR46373">
    <property type="entry name" value="PROTEIN RKD4"/>
    <property type="match status" value="1"/>
</dbReference>
<dbReference type="EMBL" id="CP031034">
    <property type="protein sequence ID" value="QDZ17976.1"/>
    <property type="molecule type" value="Genomic_DNA"/>
</dbReference>
<sequence>MKGLEFREGHRRDKRQVSKDVVERYGHMSQVDACKELKMSTRTLRKRCRELGVKRWPYKPARGKKAAMARAEGTNTGSAFTAVSREAPRVVEGKSPGEPIDKVSAWQAQVAAKAAASAGKTANHESGFPLKYHERLQILVLLNEARNFFEAECSEREKERLAEVQNKTNDELHMFCVQLKEIMFAPDALRHIKSIDLHTTLMIIEEVQSRLLKLSPSSSSVSK</sequence>
<dbReference type="PANTHER" id="PTHR46373:SF2">
    <property type="entry name" value="RWP-RK DOMAIN-CONTAINING PROTEIN"/>
    <property type="match status" value="1"/>
</dbReference>
<dbReference type="InterPro" id="IPR044607">
    <property type="entry name" value="RKD-like"/>
</dbReference>
<evidence type="ECO:0000256" key="6">
    <source>
        <dbReference type="ARBA" id="ARBA00023242"/>
    </source>
</evidence>
<keyword evidence="4" id="KW-0238">DNA-binding</keyword>
<reference evidence="8 9" key="1">
    <citation type="submission" date="2018-07" db="EMBL/GenBank/DDBJ databases">
        <title>The complete nuclear genome of the prasinophyte Chloropicon primus (CCMP1205).</title>
        <authorList>
            <person name="Pombert J.-F."/>
            <person name="Otis C."/>
            <person name="Turmel M."/>
            <person name="Lemieux C."/>
        </authorList>
    </citation>
    <scope>NUCLEOTIDE SEQUENCE [LARGE SCALE GENOMIC DNA]</scope>
    <source>
        <strain evidence="8 9">CCMP1205</strain>
    </source>
</reference>
<evidence type="ECO:0000313" key="9">
    <source>
        <dbReference type="Proteomes" id="UP000316726"/>
    </source>
</evidence>